<dbReference type="AlphaFoldDB" id="A0A133ZUR9"/>
<dbReference type="SUPFAM" id="SSF55729">
    <property type="entry name" value="Acyl-CoA N-acyltransferases (Nat)"/>
    <property type="match status" value="1"/>
</dbReference>
<proteinExistence type="predicted"/>
<protein>
    <recommendedName>
        <fullName evidence="3">N-acetyltransferase domain-containing protein</fullName>
    </recommendedName>
</protein>
<reference evidence="2" key="1">
    <citation type="submission" date="2016-01" db="EMBL/GenBank/DDBJ databases">
        <authorList>
            <person name="Mitreva M."/>
            <person name="Pepin K.H."/>
            <person name="Mihindukulasuriya K.A."/>
            <person name="Fulton R."/>
            <person name="Fronick C."/>
            <person name="O'Laughlin M."/>
            <person name="Miner T."/>
            <person name="Herter B."/>
            <person name="Rosa B.A."/>
            <person name="Cordes M."/>
            <person name="Tomlinson C."/>
            <person name="Wollam A."/>
            <person name="Palsikar V.B."/>
            <person name="Mardis E.R."/>
            <person name="Wilson R.K."/>
        </authorList>
    </citation>
    <scope>NUCLEOTIDE SEQUENCE [LARGE SCALE GENOMIC DNA]</scope>
    <source>
        <strain evidence="2">DNF00896</strain>
    </source>
</reference>
<evidence type="ECO:0008006" key="3">
    <source>
        <dbReference type="Google" id="ProtNLM"/>
    </source>
</evidence>
<evidence type="ECO:0000313" key="1">
    <source>
        <dbReference type="EMBL" id="KXB59191.1"/>
    </source>
</evidence>
<keyword evidence="2" id="KW-1185">Reference proteome</keyword>
<comment type="caution">
    <text evidence="1">The sequence shown here is derived from an EMBL/GenBank/DDBJ whole genome shotgun (WGS) entry which is preliminary data.</text>
</comment>
<evidence type="ECO:0000313" key="2">
    <source>
        <dbReference type="Proteomes" id="UP000070394"/>
    </source>
</evidence>
<dbReference type="PANTHER" id="PTHR41368">
    <property type="entry name" value="PROTEIN YGHO"/>
    <property type="match status" value="1"/>
</dbReference>
<dbReference type="STRING" id="467210.HMPREF1866_01007"/>
<dbReference type="InterPro" id="IPR039968">
    <property type="entry name" value="BcerS-like"/>
</dbReference>
<dbReference type="PATRIC" id="fig|467210.3.peg.996"/>
<dbReference type="RefSeq" id="WP_060930875.1">
    <property type="nucleotide sequence ID" value="NZ_KQ959797.1"/>
</dbReference>
<organism evidence="1 2">
    <name type="scientific">Lachnoanaerobaculum saburreum</name>
    <dbReference type="NCBI Taxonomy" id="467210"/>
    <lineage>
        <taxon>Bacteria</taxon>
        <taxon>Bacillati</taxon>
        <taxon>Bacillota</taxon>
        <taxon>Clostridia</taxon>
        <taxon>Lachnospirales</taxon>
        <taxon>Lachnospiraceae</taxon>
        <taxon>Lachnoanaerobaculum</taxon>
    </lineage>
</organism>
<dbReference type="Proteomes" id="UP000070394">
    <property type="component" value="Unassembled WGS sequence"/>
</dbReference>
<sequence length="356" mass="41015">MGEYSINIVKKNVDKELFLRLPSKIYDDKHIVQNKTFEKEVLENTSILCKGAKNFALIVKNKNDEPVGRSVVSLYEDDTAYIGFFECIKDIEVSKLLLAECERIAKEAGKKRLLGPIDISFWIRYRFALTDELSYTGEPANKAYYSEFWEESGFKLSKEYYSYFFDIPDESFDSEKAKNRLKYFKDKGYVFIHPNLQNLEKYLREIYPVLTEGYKNFAGFKMISEEDFIKLYSPLSMILDPDMVFLAYKENELKGFLICLPDYGNLLYKTKTPAVLLNIMNIKANAKRYVLLYMGIDAKCLGLGSALSQLVVDMLKAKDSCAVSALIDNGKATGGYFKEKIKEKRKYVLLEKTIGD</sequence>
<dbReference type="OrthoDB" id="2023340at2"/>
<dbReference type="EMBL" id="LSDA01000037">
    <property type="protein sequence ID" value="KXB59191.1"/>
    <property type="molecule type" value="Genomic_DNA"/>
</dbReference>
<accession>A0A133ZUR9</accession>
<dbReference type="InterPro" id="IPR016181">
    <property type="entry name" value="Acyl_CoA_acyltransferase"/>
</dbReference>
<name>A0A133ZUR9_9FIRM</name>
<gene>
    <name evidence="1" type="ORF">HMPREF1866_01007</name>
</gene>
<dbReference type="PANTHER" id="PTHR41368:SF1">
    <property type="entry name" value="PROTEIN YGHO"/>
    <property type="match status" value="1"/>
</dbReference>